<comment type="caution">
    <text evidence="3">The sequence shown here is derived from an EMBL/GenBank/DDBJ whole genome shotgun (WGS) entry which is preliminary data.</text>
</comment>
<accession>A0AAQ4EDX1</accession>
<dbReference type="PANTHER" id="PTHR12243">
    <property type="entry name" value="MADF DOMAIN TRANSCRIPTION FACTOR"/>
    <property type="match status" value="1"/>
</dbReference>
<dbReference type="Pfam" id="PF10545">
    <property type="entry name" value="MADF_DNA_bdg"/>
    <property type="match status" value="1"/>
</dbReference>
<evidence type="ECO:0000256" key="1">
    <source>
        <dbReference type="SAM" id="MobiDB-lite"/>
    </source>
</evidence>
<organism evidence="3 4">
    <name type="scientific">Amblyomma americanum</name>
    <name type="common">Lone star tick</name>
    <dbReference type="NCBI Taxonomy" id="6943"/>
    <lineage>
        <taxon>Eukaryota</taxon>
        <taxon>Metazoa</taxon>
        <taxon>Ecdysozoa</taxon>
        <taxon>Arthropoda</taxon>
        <taxon>Chelicerata</taxon>
        <taxon>Arachnida</taxon>
        <taxon>Acari</taxon>
        <taxon>Parasitiformes</taxon>
        <taxon>Ixodida</taxon>
        <taxon>Ixodoidea</taxon>
        <taxon>Ixodidae</taxon>
        <taxon>Amblyomminae</taxon>
        <taxon>Amblyomma</taxon>
    </lineage>
</organism>
<gene>
    <name evidence="3" type="ORF">V5799_012514</name>
</gene>
<dbReference type="InterPro" id="IPR006578">
    <property type="entry name" value="MADF-dom"/>
</dbReference>
<dbReference type="Proteomes" id="UP001321473">
    <property type="component" value="Unassembled WGS sequence"/>
</dbReference>
<proteinExistence type="predicted"/>
<feature type="compositionally biased region" description="Gly residues" evidence="1">
    <location>
        <begin position="371"/>
        <end position="384"/>
    </location>
</feature>
<dbReference type="PANTHER" id="PTHR12243:SF68">
    <property type="entry name" value="MADF DOMAIN-CONTAINING PROTEIN"/>
    <property type="match status" value="1"/>
</dbReference>
<reference evidence="3 4" key="1">
    <citation type="journal article" date="2023" name="Arcadia Sci">
        <title>De novo assembly of a long-read Amblyomma americanum tick genome.</title>
        <authorList>
            <person name="Chou S."/>
            <person name="Poskanzer K.E."/>
            <person name="Rollins M."/>
            <person name="Thuy-Boun P.S."/>
        </authorList>
    </citation>
    <scope>NUCLEOTIDE SEQUENCE [LARGE SCALE GENOMIC DNA]</scope>
    <source>
        <strain evidence="3">F_SG_1</strain>
        <tissue evidence="3">Salivary glands</tissue>
    </source>
</reference>
<name>A0AAQ4EDX1_AMBAM</name>
<evidence type="ECO:0000313" key="4">
    <source>
        <dbReference type="Proteomes" id="UP001321473"/>
    </source>
</evidence>
<sequence length="442" mass="48247">MASLRATTGKPPRRHARELQWWSAVQRGELACPVAGGHLRRFLVGSVSSNPNRLTGINIGGGDGGGGDGAGGYGAGDGGGGDGARDGGGGDSSGAGPVPSDLDLPYNYEEELFCRRLHMEQRQIKRYRRDLARLRIQQVLFEAKYMELDAAFRGQGVVSVKDKIKSLRDYFVKELKKEAVSMNSPAVDPYVSRWEHFRSWDFLRCVICCDQSMQSSPTVDLPSGPLAGPHCVSDAMLPTFVLPRASRRTIMARAQGVKQERQEVFPEFFVGEEPDMIIPSSPELSSDEDEERPSSTETTSLSPPSSPVPQASCNSGLALRDHALLRSQPKTEQGSSPSSPSYPGRDSVTSPSVPPPKRARPSTSPEWTGINIGGGDGGGADGAGGPVPFDLDLFEEELFFRQLLMELRHMERYRRDLVRLRIRQVLFETKNMALYAALRPTG</sequence>
<feature type="region of interest" description="Disordered" evidence="1">
    <location>
        <begin position="268"/>
        <end position="314"/>
    </location>
</feature>
<feature type="compositionally biased region" description="Gly residues" evidence="1">
    <location>
        <begin position="70"/>
        <end position="93"/>
    </location>
</feature>
<keyword evidence="4" id="KW-1185">Reference proteome</keyword>
<dbReference type="InterPro" id="IPR039353">
    <property type="entry name" value="TF_Adf1"/>
</dbReference>
<evidence type="ECO:0000313" key="3">
    <source>
        <dbReference type="EMBL" id="KAK8772955.1"/>
    </source>
</evidence>
<evidence type="ECO:0000259" key="2">
    <source>
        <dbReference type="Pfam" id="PF10545"/>
    </source>
</evidence>
<protein>
    <recommendedName>
        <fullName evidence="2">MADF domain-containing protein</fullName>
    </recommendedName>
</protein>
<dbReference type="EMBL" id="JARKHS020017496">
    <property type="protein sequence ID" value="KAK8772955.1"/>
    <property type="molecule type" value="Genomic_DNA"/>
</dbReference>
<feature type="region of interest" description="Disordered" evidence="1">
    <location>
        <begin position="70"/>
        <end position="102"/>
    </location>
</feature>
<feature type="domain" description="MADF" evidence="2">
    <location>
        <begin position="157"/>
        <end position="203"/>
    </location>
</feature>
<dbReference type="AlphaFoldDB" id="A0AAQ4EDX1"/>
<feature type="region of interest" description="Disordered" evidence="1">
    <location>
        <begin position="327"/>
        <end position="384"/>
    </location>
</feature>